<evidence type="ECO:0000256" key="1">
    <source>
        <dbReference type="ARBA" id="ARBA00022737"/>
    </source>
</evidence>
<name>A0AAD8HEW7_9APIA</name>
<evidence type="ECO:0000256" key="2">
    <source>
        <dbReference type="PROSITE-ProRule" id="PRU00708"/>
    </source>
</evidence>
<feature type="repeat" description="PPR" evidence="2">
    <location>
        <begin position="604"/>
        <end position="638"/>
    </location>
</feature>
<feature type="repeat" description="PPR" evidence="2">
    <location>
        <begin position="126"/>
        <end position="160"/>
    </location>
</feature>
<dbReference type="EMBL" id="JAUIZM010000009">
    <property type="protein sequence ID" value="KAK1366217.1"/>
    <property type="molecule type" value="Genomic_DNA"/>
</dbReference>
<dbReference type="AlphaFoldDB" id="A0AAD8HEW7"/>
<dbReference type="InterPro" id="IPR011990">
    <property type="entry name" value="TPR-like_helical_dom_sf"/>
</dbReference>
<feature type="repeat" description="PPR" evidence="2">
    <location>
        <begin position="331"/>
        <end position="365"/>
    </location>
</feature>
<dbReference type="Gene3D" id="1.25.40.10">
    <property type="entry name" value="Tetratricopeptide repeat domain"/>
    <property type="match status" value="6"/>
</dbReference>
<dbReference type="Proteomes" id="UP001237642">
    <property type="component" value="Unassembled WGS sequence"/>
</dbReference>
<feature type="repeat" description="PPR" evidence="2">
    <location>
        <begin position="296"/>
        <end position="330"/>
    </location>
</feature>
<sequence length="960" mass="108450">MGNMDKAIEVLEMMMLTNENPFNNFVCSSVISGFVKVNKPDLAIGFFENAVKTYALHPNVVTYTALFGAYYRLGRLNELISGVEKDGVEFDVVFYTCWMYECFREGFMREGLVKYKELVERKIVMDTIGYNVLIDGFSKQGVVEKGVGLLRKMEKEGLRPNVVTYTAIIMGFCKKGKLVEGFELFKLVRDLGVEVDEIMYAALIDGFCRRGYLDYSFHLLADMEKRGICIGIVTYNTVINGLCKVGRTREADDVSKRILGDAVTYCTILQGYIREHNVMGMLEMRKRLEAESVRLDLVMCNNLIKALFMVGLYGDALAIYKRMPEMELTADSVTYFNLIEGFCKIGRLDEALEVFDELRKTSIFSVECYSCIIHGLCKMCMTEMATEVFIEFGKSAVSFDVGMLMILLKAIFHVKSAEGILDFTCKIESLKPEIFDISCNHVVPFLYRRGFPEHAYDVYSKLRSKGSLVTNWSHYCILRALNSESRILLSWPTVSTLVKIYGIDRPEVSRILVHLLCLENVSEALKFLRKMKGDITFPVSVLLELIKNGKALDAYNLVMESKNNLPIIDVVDYTIVVDGLCKDGYINKALDICSFVRKKGIKLNIITYNSVINGLCHQGCLVQAFRLFDSLENINMVPSLITYSTLISALSKEGCLHDARKLFERMVIKGSKPNTRVYNSLINGHCRFGQMQEVLNLILNLEDKGLNPDEFTVSAVINCCYHIGDMEKALKLFFEFKSKGVLPDFLGFVFLVRGLCSKGRMEESRSIIREMLQAPSVINLLKEVETKFKTESMEHLLSLLCDQGRIQEANTVINEVGSMFFPLEKFGESISKSFASQCSTLNDGTSLELETYNEVELDKVKHHGYLDKESQQKEFDSYCDLITLFCSRGELQKANNLAKLVLTAVDKALLCNQALILKKSGKLIRCGMRPGGWSRSPSSNSGELVEAVVPYMANLLLMAF</sequence>
<dbReference type="NCBIfam" id="TIGR00756">
    <property type="entry name" value="PPR"/>
    <property type="match status" value="10"/>
</dbReference>
<organism evidence="3 4">
    <name type="scientific">Heracleum sosnowskyi</name>
    <dbReference type="NCBI Taxonomy" id="360622"/>
    <lineage>
        <taxon>Eukaryota</taxon>
        <taxon>Viridiplantae</taxon>
        <taxon>Streptophyta</taxon>
        <taxon>Embryophyta</taxon>
        <taxon>Tracheophyta</taxon>
        <taxon>Spermatophyta</taxon>
        <taxon>Magnoliopsida</taxon>
        <taxon>eudicotyledons</taxon>
        <taxon>Gunneridae</taxon>
        <taxon>Pentapetalae</taxon>
        <taxon>asterids</taxon>
        <taxon>campanulids</taxon>
        <taxon>Apiales</taxon>
        <taxon>Apiaceae</taxon>
        <taxon>Apioideae</taxon>
        <taxon>apioid superclade</taxon>
        <taxon>Tordylieae</taxon>
        <taxon>Tordyliinae</taxon>
        <taxon>Heracleum</taxon>
    </lineage>
</organism>
<dbReference type="Pfam" id="PF13041">
    <property type="entry name" value="PPR_2"/>
    <property type="match status" value="5"/>
</dbReference>
<reference evidence="3" key="1">
    <citation type="submission" date="2023-02" db="EMBL/GenBank/DDBJ databases">
        <title>Genome of toxic invasive species Heracleum sosnowskyi carries increased number of genes despite the absence of recent whole-genome duplications.</title>
        <authorList>
            <person name="Schelkunov M."/>
            <person name="Shtratnikova V."/>
            <person name="Makarenko M."/>
            <person name="Klepikova A."/>
            <person name="Omelchenko D."/>
            <person name="Novikova G."/>
            <person name="Obukhova E."/>
            <person name="Bogdanov V."/>
            <person name="Penin A."/>
            <person name="Logacheva M."/>
        </authorList>
    </citation>
    <scope>NUCLEOTIDE SEQUENCE</scope>
    <source>
        <strain evidence="3">Hsosn_3</strain>
        <tissue evidence="3">Leaf</tissue>
    </source>
</reference>
<dbReference type="GO" id="GO:0005739">
    <property type="term" value="C:mitochondrion"/>
    <property type="evidence" value="ECO:0007669"/>
    <property type="project" value="TreeGrafter"/>
</dbReference>
<feature type="repeat" description="PPR" evidence="2">
    <location>
        <begin position="569"/>
        <end position="603"/>
    </location>
</feature>
<keyword evidence="1" id="KW-0677">Repeat</keyword>
<feature type="repeat" description="PPR" evidence="2">
    <location>
        <begin position="709"/>
        <end position="743"/>
    </location>
</feature>
<feature type="repeat" description="PPR" evidence="2">
    <location>
        <begin position="674"/>
        <end position="708"/>
    </location>
</feature>
<evidence type="ECO:0000313" key="3">
    <source>
        <dbReference type="EMBL" id="KAK1366217.1"/>
    </source>
</evidence>
<dbReference type="PROSITE" id="PS51375">
    <property type="entry name" value="PPR"/>
    <property type="match status" value="11"/>
</dbReference>
<feature type="repeat" description="PPR" evidence="2">
    <location>
        <begin position="639"/>
        <end position="673"/>
    </location>
</feature>
<dbReference type="GO" id="GO:0003729">
    <property type="term" value="F:mRNA binding"/>
    <property type="evidence" value="ECO:0007669"/>
    <property type="project" value="TreeGrafter"/>
</dbReference>
<feature type="repeat" description="PPR" evidence="2">
    <location>
        <begin position="196"/>
        <end position="230"/>
    </location>
</feature>
<proteinExistence type="predicted"/>
<dbReference type="PANTHER" id="PTHR47932">
    <property type="entry name" value="ATPASE EXPRESSION PROTEIN 3"/>
    <property type="match status" value="1"/>
</dbReference>
<reference evidence="3" key="2">
    <citation type="submission" date="2023-05" db="EMBL/GenBank/DDBJ databases">
        <authorList>
            <person name="Schelkunov M.I."/>
        </authorList>
    </citation>
    <scope>NUCLEOTIDE SEQUENCE</scope>
    <source>
        <strain evidence="3">Hsosn_3</strain>
        <tissue evidence="3">Leaf</tissue>
    </source>
</reference>
<evidence type="ECO:0000313" key="4">
    <source>
        <dbReference type="Proteomes" id="UP001237642"/>
    </source>
</evidence>
<feature type="repeat" description="PPR" evidence="2">
    <location>
        <begin position="161"/>
        <end position="195"/>
    </location>
</feature>
<dbReference type="SUPFAM" id="SSF48452">
    <property type="entry name" value="TPR-like"/>
    <property type="match status" value="1"/>
</dbReference>
<dbReference type="PANTHER" id="PTHR47932:SF11">
    <property type="entry name" value="OS04G0477200 PROTEIN"/>
    <property type="match status" value="1"/>
</dbReference>
<gene>
    <name evidence="3" type="ORF">POM88_041778</name>
</gene>
<feature type="repeat" description="PPR" evidence="2">
    <location>
        <begin position="231"/>
        <end position="265"/>
    </location>
</feature>
<accession>A0AAD8HEW7</accession>
<dbReference type="InterPro" id="IPR002885">
    <property type="entry name" value="PPR_rpt"/>
</dbReference>
<dbReference type="Pfam" id="PF13812">
    <property type="entry name" value="PPR_3"/>
    <property type="match status" value="1"/>
</dbReference>
<keyword evidence="4" id="KW-1185">Reference proteome</keyword>
<comment type="caution">
    <text evidence="3">The sequence shown here is derived from an EMBL/GenBank/DDBJ whole genome shotgun (WGS) entry which is preliminary data.</text>
</comment>
<dbReference type="Pfam" id="PF01535">
    <property type="entry name" value="PPR"/>
    <property type="match status" value="3"/>
</dbReference>
<protein>
    <submittedName>
        <fullName evidence="3">Pentatricopeptide repeat-containing protein, mitochondrial</fullName>
    </submittedName>
</protein>